<dbReference type="Pfam" id="PF00295">
    <property type="entry name" value="Glyco_hydro_28"/>
    <property type="match status" value="1"/>
</dbReference>
<accession>A0A8S0QZ68</accession>
<dbReference type="AlphaFoldDB" id="A0A8S0QZ68"/>
<proteinExistence type="inferred from homology"/>
<dbReference type="InterPro" id="IPR012334">
    <property type="entry name" value="Pectin_lyas_fold"/>
</dbReference>
<comment type="similarity">
    <text evidence="2 8">Belongs to the glycosyl hydrolase 28 family.</text>
</comment>
<evidence type="ECO:0000256" key="1">
    <source>
        <dbReference type="ARBA" id="ARBA00004191"/>
    </source>
</evidence>
<dbReference type="InterPro" id="IPR000743">
    <property type="entry name" value="Glyco_hydro_28"/>
</dbReference>
<keyword evidence="4" id="KW-0964">Secreted</keyword>
<dbReference type="EMBL" id="CACTIH010002000">
    <property type="protein sequence ID" value="CAA2971177.1"/>
    <property type="molecule type" value="Genomic_DNA"/>
</dbReference>
<dbReference type="InterPro" id="IPR011050">
    <property type="entry name" value="Pectin_lyase_fold/virulence"/>
</dbReference>
<gene>
    <name evidence="9" type="ORF">OLEA9_A048585</name>
</gene>
<evidence type="ECO:0000256" key="8">
    <source>
        <dbReference type="RuleBase" id="RU361169"/>
    </source>
</evidence>
<name>A0A8S0QZ68_OLEEU</name>
<dbReference type="GO" id="GO:0004650">
    <property type="term" value="F:polygalacturonase activity"/>
    <property type="evidence" value="ECO:0007669"/>
    <property type="project" value="InterPro"/>
</dbReference>
<keyword evidence="6 8" id="KW-0326">Glycosidase</keyword>
<evidence type="ECO:0000256" key="6">
    <source>
        <dbReference type="ARBA" id="ARBA00023295"/>
    </source>
</evidence>
<dbReference type="PANTHER" id="PTHR31375">
    <property type="match status" value="1"/>
</dbReference>
<dbReference type="GO" id="GO:0005975">
    <property type="term" value="P:carbohydrate metabolic process"/>
    <property type="evidence" value="ECO:0007669"/>
    <property type="project" value="InterPro"/>
</dbReference>
<keyword evidence="3" id="KW-0134">Cell wall</keyword>
<evidence type="ECO:0000256" key="4">
    <source>
        <dbReference type="ARBA" id="ARBA00022525"/>
    </source>
</evidence>
<dbReference type="Gramene" id="OE9A048585T1">
    <property type="protein sequence ID" value="OE9A048585C1"/>
    <property type="gene ID" value="OE9A048585"/>
</dbReference>
<dbReference type="GO" id="GO:0071555">
    <property type="term" value="P:cell wall organization"/>
    <property type="evidence" value="ECO:0007669"/>
    <property type="project" value="UniProtKB-KW"/>
</dbReference>
<keyword evidence="7" id="KW-0961">Cell wall biogenesis/degradation</keyword>
<dbReference type="Gene3D" id="2.160.20.10">
    <property type="entry name" value="Single-stranded right-handed beta-helix, Pectin lyase-like"/>
    <property type="match status" value="1"/>
</dbReference>
<dbReference type="OrthoDB" id="187139at2759"/>
<keyword evidence="5 8" id="KW-0378">Hydrolase</keyword>
<keyword evidence="10" id="KW-1185">Reference proteome</keyword>
<evidence type="ECO:0000256" key="7">
    <source>
        <dbReference type="ARBA" id="ARBA00023316"/>
    </source>
</evidence>
<comment type="subcellular location">
    <subcellularLocation>
        <location evidence="1">Secreted</location>
        <location evidence="1">Cell wall</location>
    </subcellularLocation>
</comment>
<protein>
    <submittedName>
        <fullName evidence="9">Polygalacturonase-like</fullName>
    </submittedName>
</protein>
<organism evidence="9 10">
    <name type="scientific">Olea europaea subsp. europaea</name>
    <dbReference type="NCBI Taxonomy" id="158383"/>
    <lineage>
        <taxon>Eukaryota</taxon>
        <taxon>Viridiplantae</taxon>
        <taxon>Streptophyta</taxon>
        <taxon>Embryophyta</taxon>
        <taxon>Tracheophyta</taxon>
        <taxon>Spermatophyta</taxon>
        <taxon>Magnoliopsida</taxon>
        <taxon>eudicotyledons</taxon>
        <taxon>Gunneridae</taxon>
        <taxon>Pentapetalae</taxon>
        <taxon>asterids</taxon>
        <taxon>lamiids</taxon>
        <taxon>Lamiales</taxon>
        <taxon>Oleaceae</taxon>
        <taxon>Oleeae</taxon>
        <taxon>Olea</taxon>
    </lineage>
</organism>
<comment type="caution">
    <text evidence="9">The sequence shown here is derived from an EMBL/GenBank/DDBJ whole genome shotgun (WGS) entry which is preliminary data.</text>
</comment>
<evidence type="ECO:0000256" key="3">
    <source>
        <dbReference type="ARBA" id="ARBA00022512"/>
    </source>
</evidence>
<sequence>MDLSMCFYTAGHHLRATGKMLGAATFVGKSWKNTAITIQIDRTLVAPSDFKVIGNSSNWIKFESVTGVSVIGGTPDGQGTNLWACKNSGKSCPTGATTLAFYNSNNIIMNGLSSINSQKFNILVDGCHNTKLVGIKVSAPGNSPNTDGIHVEKSTGVTIMNSRIVTGDDCVSIGPGT</sequence>
<evidence type="ECO:0000313" key="10">
    <source>
        <dbReference type="Proteomes" id="UP000594638"/>
    </source>
</evidence>
<evidence type="ECO:0000256" key="2">
    <source>
        <dbReference type="ARBA" id="ARBA00008834"/>
    </source>
</evidence>
<reference evidence="9 10" key="1">
    <citation type="submission" date="2019-12" db="EMBL/GenBank/DDBJ databases">
        <authorList>
            <person name="Alioto T."/>
            <person name="Alioto T."/>
            <person name="Gomez Garrido J."/>
        </authorList>
    </citation>
    <scope>NUCLEOTIDE SEQUENCE [LARGE SCALE GENOMIC DNA]</scope>
</reference>
<evidence type="ECO:0000313" key="9">
    <source>
        <dbReference type="EMBL" id="CAA2971177.1"/>
    </source>
</evidence>
<evidence type="ECO:0000256" key="5">
    <source>
        <dbReference type="ARBA" id="ARBA00022801"/>
    </source>
</evidence>
<dbReference type="SUPFAM" id="SSF51126">
    <property type="entry name" value="Pectin lyase-like"/>
    <property type="match status" value="1"/>
</dbReference>
<dbReference type="Proteomes" id="UP000594638">
    <property type="component" value="Unassembled WGS sequence"/>
</dbReference>